<dbReference type="AlphaFoldDB" id="A0A813XVZ2"/>
<name>A0A813XVZ2_9BILA</name>
<gene>
    <name evidence="2" type="ORF">OKA104_LOCUS3593</name>
    <name evidence="1" type="ORF">VCS650_LOCUS8153</name>
</gene>
<evidence type="ECO:0000313" key="3">
    <source>
        <dbReference type="Proteomes" id="UP000663891"/>
    </source>
</evidence>
<dbReference type="Proteomes" id="UP000663881">
    <property type="component" value="Unassembled WGS sequence"/>
</dbReference>
<dbReference type="OrthoDB" id="9984335at2759"/>
<organism evidence="1 3">
    <name type="scientific">Adineta steineri</name>
    <dbReference type="NCBI Taxonomy" id="433720"/>
    <lineage>
        <taxon>Eukaryota</taxon>
        <taxon>Metazoa</taxon>
        <taxon>Spiralia</taxon>
        <taxon>Gnathifera</taxon>
        <taxon>Rotifera</taxon>
        <taxon>Eurotatoria</taxon>
        <taxon>Bdelloidea</taxon>
        <taxon>Adinetida</taxon>
        <taxon>Adinetidae</taxon>
        <taxon>Adineta</taxon>
    </lineage>
</organism>
<evidence type="ECO:0000313" key="2">
    <source>
        <dbReference type="EMBL" id="CAF3540940.1"/>
    </source>
</evidence>
<protein>
    <submittedName>
        <fullName evidence="1">Uncharacterized protein</fullName>
    </submittedName>
</protein>
<evidence type="ECO:0000313" key="1">
    <source>
        <dbReference type="EMBL" id="CAF0879276.1"/>
    </source>
</evidence>
<proteinExistence type="predicted"/>
<comment type="caution">
    <text evidence="1">The sequence shown here is derived from an EMBL/GenBank/DDBJ whole genome shotgun (WGS) entry which is preliminary data.</text>
</comment>
<dbReference type="Proteomes" id="UP000663891">
    <property type="component" value="Unassembled WGS sequence"/>
</dbReference>
<dbReference type="EMBL" id="CAJNON010000054">
    <property type="protein sequence ID" value="CAF0879276.1"/>
    <property type="molecule type" value="Genomic_DNA"/>
</dbReference>
<sequence>MTNIHNNDEEDLIYDTDGCLLFMQTAQSNLSLFNVSCDSLNSNENEDFNIKSTQILNSTKQYSSSIDIHFEIKKINHRSTIIFSDDTNISQTNTLQRWKGLELLNTYA</sequence>
<dbReference type="EMBL" id="CAJOAY010000109">
    <property type="protein sequence ID" value="CAF3540940.1"/>
    <property type="molecule type" value="Genomic_DNA"/>
</dbReference>
<accession>A0A813XVZ2</accession>
<reference evidence="1" key="1">
    <citation type="submission" date="2021-02" db="EMBL/GenBank/DDBJ databases">
        <authorList>
            <person name="Nowell W R."/>
        </authorList>
    </citation>
    <scope>NUCLEOTIDE SEQUENCE</scope>
</reference>